<dbReference type="RefSeq" id="WP_094407172.1">
    <property type="nucleotide sequence ID" value="NZ_BMJZ01000007.1"/>
</dbReference>
<feature type="signal peptide" evidence="1">
    <location>
        <begin position="1"/>
        <end position="19"/>
    </location>
</feature>
<organism evidence="2 3">
    <name type="scientific">Elstera cyanobacteriorum</name>
    <dbReference type="NCBI Taxonomy" id="2022747"/>
    <lineage>
        <taxon>Bacteria</taxon>
        <taxon>Pseudomonadati</taxon>
        <taxon>Pseudomonadota</taxon>
        <taxon>Alphaproteobacteria</taxon>
        <taxon>Rhodospirillales</taxon>
        <taxon>Rhodospirillaceae</taxon>
        <taxon>Elstera</taxon>
    </lineage>
</organism>
<gene>
    <name evidence="2" type="ORF">CHR90_01880</name>
</gene>
<dbReference type="InterPro" id="IPR021457">
    <property type="entry name" value="DUF3108"/>
</dbReference>
<protein>
    <recommendedName>
        <fullName evidence="4">DUF3108 domain-containing protein</fullName>
    </recommendedName>
</protein>
<dbReference type="AlphaFoldDB" id="A0A255XYD7"/>
<evidence type="ECO:0008006" key="4">
    <source>
        <dbReference type="Google" id="ProtNLM"/>
    </source>
</evidence>
<evidence type="ECO:0000313" key="3">
    <source>
        <dbReference type="Proteomes" id="UP000216361"/>
    </source>
</evidence>
<name>A0A255XYD7_9PROT</name>
<comment type="caution">
    <text evidence="2">The sequence shown here is derived from an EMBL/GenBank/DDBJ whole genome shotgun (WGS) entry which is preliminary data.</text>
</comment>
<proteinExistence type="predicted"/>
<dbReference type="Proteomes" id="UP000216361">
    <property type="component" value="Unassembled WGS sequence"/>
</dbReference>
<feature type="chain" id="PRO_5012965483" description="DUF3108 domain-containing protein" evidence="1">
    <location>
        <begin position="20"/>
        <end position="278"/>
    </location>
</feature>
<accession>A0A255XYD7</accession>
<dbReference type="OrthoDB" id="7630100at2"/>
<evidence type="ECO:0000256" key="1">
    <source>
        <dbReference type="SAM" id="SignalP"/>
    </source>
</evidence>
<reference evidence="2 3" key="1">
    <citation type="submission" date="2017-07" db="EMBL/GenBank/DDBJ databases">
        <title>Elstera cyanobacteriorum sp. nov., a novel bacterium isolated from cyanobacterial aggregates in a eutrophic lake.</title>
        <authorList>
            <person name="Cai H."/>
        </authorList>
    </citation>
    <scope>NUCLEOTIDE SEQUENCE [LARGE SCALE GENOMIC DNA]</scope>
    <source>
        <strain evidence="2 3">TH019</strain>
    </source>
</reference>
<dbReference type="Pfam" id="PF11306">
    <property type="entry name" value="DUF3108"/>
    <property type="match status" value="1"/>
</dbReference>
<evidence type="ECO:0000313" key="2">
    <source>
        <dbReference type="EMBL" id="OYQ21405.1"/>
    </source>
</evidence>
<dbReference type="EMBL" id="NOXS01000022">
    <property type="protein sequence ID" value="OYQ21405.1"/>
    <property type="molecule type" value="Genomic_DNA"/>
</dbReference>
<sequence length="278" mass="30638">MRSLAVVLLAGGLAFPASASAPEPQGAELEYRVYVGGIGAARYAVRYTATEGRTAIALTGQTEGMTDWFAGWRATQFAEADFDPRALHIAPRIEYRSASIFRSEPRDVRLSLFPDRPADWWASPEKDDEPRTPIDAAQTRGVFDPLTASFLSLSRIGDSQTCPDQLPVFDGRRRFDAVFRPAQSEVLKASSYSMFAGPTLVCRFVIKRLGGYIIRETDWNRPEDRERPITVHLASVLPGHPRVPVRIESELTLGSIIVHLVAARAVSGETRMAALPPN</sequence>
<keyword evidence="3" id="KW-1185">Reference proteome</keyword>
<keyword evidence="1" id="KW-0732">Signal</keyword>